<keyword evidence="3" id="KW-0804">Transcription</keyword>
<sequence length="202" mass="21958">MCHTEPMKSSYHHGDLAAAILGEAIAQLKSHGVDGVTLRSVCGALGVSQSATYHHFKNKESLLQEMAVQGELELTRRFKAALLGLEANTDEAAIARFQALGRAYISYAIEEPNLFTLTFAPGSHGHLLQINGESMEILHQTISQLASRNLLRSNNFEGLALVAWTTVHGFAQLSISGMVEPEQLENLLATMQDVFIQGKAKS</sequence>
<feature type="domain" description="HTH tetR-type" evidence="4">
    <location>
        <begin position="14"/>
        <end position="74"/>
    </location>
</feature>
<dbReference type="SUPFAM" id="SSF46689">
    <property type="entry name" value="Homeodomain-like"/>
    <property type="match status" value="1"/>
</dbReference>
<evidence type="ECO:0000256" key="2">
    <source>
        <dbReference type="ARBA" id="ARBA00023125"/>
    </source>
</evidence>
<keyword evidence="1" id="KW-0805">Transcription regulation</keyword>
<dbReference type="Pfam" id="PF00440">
    <property type="entry name" value="TetR_N"/>
    <property type="match status" value="1"/>
</dbReference>
<dbReference type="PANTHER" id="PTHR43479">
    <property type="entry name" value="ACREF/ENVCD OPERON REPRESSOR-RELATED"/>
    <property type="match status" value="1"/>
</dbReference>
<evidence type="ECO:0000256" key="3">
    <source>
        <dbReference type="ARBA" id="ARBA00023163"/>
    </source>
</evidence>
<evidence type="ECO:0000313" key="5">
    <source>
        <dbReference type="EMBL" id="CAB4329445.1"/>
    </source>
</evidence>
<dbReference type="EMBL" id="CAESAJ010000002">
    <property type="protein sequence ID" value="CAB4329445.1"/>
    <property type="molecule type" value="Genomic_DNA"/>
</dbReference>
<proteinExistence type="predicted"/>
<keyword evidence="2" id="KW-0238">DNA-binding</keyword>
<dbReference type="InterPro" id="IPR050624">
    <property type="entry name" value="HTH-type_Tx_Regulator"/>
</dbReference>
<dbReference type="InterPro" id="IPR025996">
    <property type="entry name" value="MT1864/Rv1816-like_C"/>
</dbReference>
<accession>A0A6J5YFV7</accession>
<evidence type="ECO:0000256" key="1">
    <source>
        <dbReference type="ARBA" id="ARBA00023015"/>
    </source>
</evidence>
<dbReference type="PRINTS" id="PR00455">
    <property type="entry name" value="HTHTETR"/>
</dbReference>
<reference evidence="5" key="1">
    <citation type="submission" date="2020-05" db="EMBL/GenBank/DDBJ databases">
        <authorList>
            <person name="Chiriac C."/>
            <person name="Salcher M."/>
            <person name="Ghai R."/>
            <person name="Kavagutti S V."/>
        </authorList>
    </citation>
    <scope>NUCLEOTIDE SEQUENCE</scope>
</reference>
<protein>
    <submittedName>
        <fullName evidence="5">Unannotated protein</fullName>
    </submittedName>
</protein>
<dbReference type="SUPFAM" id="SSF48498">
    <property type="entry name" value="Tetracyclin repressor-like, C-terminal domain"/>
    <property type="match status" value="1"/>
</dbReference>
<gene>
    <name evidence="5" type="ORF">UFOPK3770_00031</name>
</gene>
<name>A0A6J5YFV7_9ZZZZ</name>
<dbReference type="InterPro" id="IPR036271">
    <property type="entry name" value="Tet_transcr_reg_TetR-rel_C_sf"/>
</dbReference>
<dbReference type="PANTHER" id="PTHR43479:SF11">
    <property type="entry name" value="ACREF_ENVCD OPERON REPRESSOR-RELATED"/>
    <property type="match status" value="1"/>
</dbReference>
<dbReference type="PROSITE" id="PS50977">
    <property type="entry name" value="HTH_TETR_2"/>
    <property type="match status" value="1"/>
</dbReference>
<dbReference type="Gene3D" id="1.10.357.10">
    <property type="entry name" value="Tetracycline Repressor, domain 2"/>
    <property type="match status" value="1"/>
</dbReference>
<evidence type="ECO:0000259" key="4">
    <source>
        <dbReference type="PROSITE" id="PS50977"/>
    </source>
</evidence>
<organism evidence="5">
    <name type="scientific">freshwater metagenome</name>
    <dbReference type="NCBI Taxonomy" id="449393"/>
    <lineage>
        <taxon>unclassified sequences</taxon>
        <taxon>metagenomes</taxon>
        <taxon>ecological metagenomes</taxon>
    </lineage>
</organism>
<dbReference type="Pfam" id="PF13305">
    <property type="entry name" value="TetR_C_33"/>
    <property type="match status" value="1"/>
</dbReference>
<dbReference type="InterPro" id="IPR009057">
    <property type="entry name" value="Homeodomain-like_sf"/>
</dbReference>
<dbReference type="GO" id="GO:0003677">
    <property type="term" value="F:DNA binding"/>
    <property type="evidence" value="ECO:0007669"/>
    <property type="project" value="UniProtKB-KW"/>
</dbReference>
<dbReference type="InterPro" id="IPR001647">
    <property type="entry name" value="HTH_TetR"/>
</dbReference>
<dbReference type="AlphaFoldDB" id="A0A6J5YFV7"/>